<dbReference type="Proteomes" id="UP001319200">
    <property type="component" value="Unassembled WGS sequence"/>
</dbReference>
<gene>
    <name evidence="2" type="ORF">KK083_15830</name>
</gene>
<accession>A0AAP2DL86</accession>
<reference evidence="2 3" key="1">
    <citation type="submission" date="2021-05" db="EMBL/GenBank/DDBJ databases">
        <title>A Polyphasic approach of four new species of the genus Ohtaekwangia: Ohtaekwangia histidinii sp. nov., Ohtaekwangia cretensis sp. nov., Ohtaekwangia indiensis sp. nov., Ohtaekwangia reichenbachii sp. nov. from diverse environment.</title>
        <authorList>
            <person name="Octaviana S."/>
        </authorList>
    </citation>
    <scope>NUCLEOTIDE SEQUENCE [LARGE SCALE GENOMIC DNA]</scope>
    <source>
        <strain evidence="2 3">PWU4</strain>
    </source>
</reference>
<dbReference type="SUPFAM" id="SSF55144">
    <property type="entry name" value="LigT-like"/>
    <property type="match status" value="1"/>
</dbReference>
<feature type="signal peptide" evidence="1">
    <location>
        <begin position="1"/>
        <end position="21"/>
    </location>
</feature>
<proteinExistence type="predicted"/>
<dbReference type="AlphaFoldDB" id="A0AAP2DL86"/>
<keyword evidence="2" id="KW-0436">Ligase</keyword>
<dbReference type="Pfam" id="PF13563">
    <property type="entry name" value="2_5_RNA_ligase2"/>
    <property type="match status" value="1"/>
</dbReference>
<evidence type="ECO:0000313" key="2">
    <source>
        <dbReference type="EMBL" id="MBT1698360.1"/>
    </source>
</evidence>
<dbReference type="InterPro" id="IPR009097">
    <property type="entry name" value="Cyclic_Pdiesterase"/>
</dbReference>
<keyword evidence="1" id="KW-0732">Signal</keyword>
<evidence type="ECO:0000256" key="1">
    <source>
        <dbReference type="SAM" id="SignalP"/>
    </source>
</evidence>
<dbReference type="EMBL" id="JAHESF010000014">
    <property type="protein sequence ID" value="MBT1698360.1"/>
    <property type="molecule type" value="Genomic_DNA"/>
</dbReference>
<keyword evidence="3" id="KW-1185">Reference proteome</keyword>
<dbReference type="RefSeq" id="WP_254164434.1">
    <property type="nucleotide sequence ID" value="NZ_JAHESF010000014.1"/>
</dbReference>
<comment type="caution">
    <text evidence="2">The sequence shown here is derived from an EMBL/GenBank/DDBJ whole genome shotgun (WGS) entry which is preliminary data.</text>
</comment>
<evidence type="ECO:0000313" key="3">
    <source>
        <dbReference type="Proteomes" id="UP001319200"/>
    </source>
</evidence>
<organism evidence="2 3">
    <name type="scientific">Chryseosolibacter histidini</name>
    <dbReference type="NCBI Taxonomy" id="2782349"/>
    <lineage>
        <taxon>Bacteria</taxon>
        <taxon>Pseudomonadati</taxon>
        <taxon>Bacteroidota</taxon>
        <taxon>Cytophagia</taxon>
        <taxon>Cytophagales</taxon>
        <taxon>Chryseotaleaceae</taxon>
        <taxon>Chryseosolibacter</taxon>
    </lineage>
</organism>
<dbReference type="GO" id="GO:0016874">
    <property type="term" value="F:ligase activity"/>
    <property type="evidence" value="ECO:0007669"/>
    <property type="project" value="UniProtKB-KW"/>
</dbReference>
<dbReference type="Gene3D" id="3.90.1140.10">
    <property type="entry name" value="Cyclic phosphodiesterase"/>
    <property type="match status" value="1"/>
</dbReference>
<sequence>MKKLTIIFLLMFGNLTLAVFAQSSSRELIAIDILVQPDAQMIKTAVEVNKGLHKDYPKGFVLDTAHPPHITLVQRFIHRDQLDEVINAVKKVVTEQHPLPFKLVTTGYLTSVWNYTGILGYEVEPTSELDQFERKIVSATQPFSVHGGTEAAFVKETAEQINTETIRYVETFVPSSSGNNFTPHITIGTAHPAFLKKIESEPFRSFSFAGTSIAIYQLGNFGTAQKKLWISEAK</sequence>
<protein>
    <submittedName>
        <fullName evidence="2">2'-5' RNA ligase family protein</fullName>
    </submittedName>
</protein>
<name>A0AAP2DL86_9BACT</name>
<feature type="chain" id="PRO_5042979190" evidence="1">
    <location>
        <begin position="22"/>
        <end position="234"/>
    </location>
</feature>